<evidence type="ECO:0000256" key="1">
    <source>
        <dbReference type="SAM" id="Coils"/>
    </source>
</evidence>
<gene>
    <name evidence="4" type="ORF">JBS370_LOCUS41021</name>
    <name evidence="3" type="ORF">ZHD862_LOCUS38997</name>
</gene>
<evidence type="ECO:0000256" key="2">
    <source>
        <dbReference type="SAM" id="MobiDB-lite"/>
    </source>
</evidence>
<organism evidence="3 5">
    <name type="scientific">Rotaria sordida</name>
    <dbReference type="NCBI Taxonomy" id="392033"/>
    <lineage>
        <taxon>Eukaryota</taxon>
        <taxon>Metazoa</taxon>
        <taxon>Spiralia</taxon>
        <taxon>Gnathifera</taxon>
        <taxon>Rotifera</taxon>
        <taxon>Eurotatoria</taxon>
        <taxon>Bdelloidea</taxon>
        <taxon>Philodinida</taxon>
        <taxon>Philodinidae</taxon>
        <taxon>Rotaria</taxon>
    </lineage>
</organism>
<dbReference type="AlphaFoldDB" id="A0A815WB05"/>
<reference evidence="3" key="1">
    <citation type="submission" date="2021-02" db="EMBL/GenBank/DDBJ databases">
        <authorList>
            <person name="Nowell W R."/>
        </authorList>
    </citation>
    <scope>NUCLEOTIDE SEQUENCE</scope>
</reference>
<feature type="compositionally biased region" description="Low complexity" evidence="2">
    <location>
        <begin position="92"/>
        <end position="118"/>
    </location>
</feature>
<feature type="coiled-coil region" evidence="1">
    <location>
        <begin position="38"/>
        <end position="65"/>
    </location>
</feature>
<comment type="caution">
    <text evidence="3">The sequence shown here is derived from an EMBL/GenBank/DDBJ whole genome shotgun (WGS) entry which is preliminary data.</text>
</comment>
<dbReference type="EMBL" id="CAJNOT010012687">
    <property type="protein sequence ID" value="CAF1538601.1"/>
    <property type="molecule type" value="Genomic_DNA"/>
</dbReference>
<proteinExistence type="predicted"/>
<sequence length="125" mass="13815">MDNHSIQNASIEKKVQLNKEFLLSLANIVHQLISAGLEKKNKHLLQNLTRQIEQLKIDLTDKYNETVTIQQSADIGTPASPVLKMDISNKQSTTTTLSTSTTETVKNNVNKSSNGDNNGELDPIL</sequence>
<name>A0A815WB05_9BILA</name>
<evidence type="ECO:0000313" key="4">
    <source>
        <dbReference type="EMBL" id="CAF4321006.1"/>
    </source>
</evidence>
<dbReference type="Proteomes" id="UP000663864">
    <property type="component" value="Unassembled WGS sequence"/>
</dbReference>
<keyword evidence="1" id="KW-0175">Coiled coil</keyword>
<evidence type="ECO:0000313" key="3">
    <source>
        <dbReference type="EMBL" id="CAF1538601.1"/>
    </source>
</evidence>
<accession>A0A815WB05</accession>
<evidence type="ECO:0000313" key="5">
    <source>
        <dbReference type="Proteomes" id="UP000663864"/>
    </source>
</evidence>
<feature type="non-terminal residue" evidence="3">
    <location>
        <position position="125"/>
    </location>
</feature>
<dbReference type="EMBL" id="CAJOBD010041518">
    <property type="protein sequence ID" value="CAF4321006.1"/>
    <property type="molecule type" value="Genomic_DNA"/>
</dbReference>
<dbReference type="Proteomes" id="UP000663836">
    <property type="component" value="Unassembled WGS sequence"/>
</dbReference>
<protein>
    <submittedName>
        <fullName evidence="3">Uncharacterized protein</fullName>
    </submittedName>
</protein>
<feature type="region of interest" description="Disordered" evidence="2">
    <location>
        <begin position="91"/>
        <end position="125"/>
    </location>
</feature>